<organism evidence="2 3">
    <name type="scientific">Helianthus annuus</name>
    <name type="common">Common sunflower</name>
    <dbReference type="NCBI Taxonomy" id="4232"/>
    <lineage>
        <taxon>Eukaryota</taxon>
        <taxon>Viridiplantae</taxon>
        <taxon>Streptophyta</taxon>
        <taxon>Embryophyta</taxon>
        <taxon>Tracheophyta</taxon>
        <taxon>Spermatophyta</taxon>
        <taxon>Magnoliopsida</taxon>
        <taxon>eudicotyledons</taxon>
        <taxon>Gunneridae</taxon>
        <taxon>Pentapetalae</taxon>
        <taxon>asterids</taxon>
        <taxon>campanulids</taxon>
        <taxon>Asterales</taxon>
        <taxon>Asteraceae</taxon>
        <taxon>Asteroideae</taxon>
        <taxon>Heliantheae alliance</taxon>
        <taxon>Heliantheae</taxon>
        <taxon>Helianthus</taxon>
    </lineage>
</organism>
<protein>
    <submittedName>
        <fullName evidence="2">Uncharacterized protein</fullName>
    </submittedName>
</protein>
<dbReference type="EMBL" id="CM007893">
    <property type="protein sequence ID" value="OTG27424.1"/>
    <property type="molecule type" value="Genomic_DNA"/>
</dbReference>
<evidence type="ECO:0000256" key="1">
    <source>
        <dbReference type="SAM" id="MobiDB-lite"/>
    </source>
</evidence>
<evidence type="ECO:0000313" key="2">
    <source>
        <dbReference type="EMBL" id="OTG27424.1"/>
    </source>
</evidence>
<dbReference type="AlphaFoldDB" id="A0A251UWD9"/>
<dbReference type="Proteomes" id="UP000215914">
    <property type="component" value="Chromosome 4"/>
</dbReference>
<dbReference type="InParanoid" id="A0A251UWD9"/>
<evidence type="ECO:0000313" key="3">
    <source>
        <dbReference type="Proteomes" id="UP000215914"/>
    </source>
</evidence>
<feature type="region of interest" description="Disordered" evidence="1">
    <location>
        <begin position="43"/>
        <end position="72"/>
    </location>
</feature>
<name>A0A251UWD9_HELAN</name>
<accession>A0A251UWD9</accession>
<gene>
    <name evidence="2" type="ORF">HannXRQ_Chr04g0099901</name>
</gene>
<sequence>MFPIFPLKSQAPFPIFLIYPKIPNPTFLHFLCSFKKIPKKTLATPPPKHSLCLSSHRRPNEADTYHSTTGDDTRECRRKVLRVCTAEVWSSASLPTSSQI</sequence>
<proteinExistence type="predicted"/>
<keyword evidence="3" id="KW-1185">Reference proteome</keyword>
<feature type="compositionally biased region" description="Basic and acidic residues" evidence="1">
    <location>
        <begin position="58"/>
        <end position="72"/>
    </location>
</feature>
<reference evidence="3" key="1">
    <citation type="journal article" date="2017" name="Nature">
        <title>The sunflower genome provides insights into oil metabolism, flowering and Asterid evolution.</title>
        <authorList>
            <person name="Badouin H."/>
            <person name="Gouzy J."/>
            <person name="Grassa C.J."/>
            <person name="Murat F."/>
            <person name="Staton S.E."/>
            <person name="Cottret L."/>
            <person name="Lelandais-Briere C."/>
            <person name="Owens G.L."/>
            <person name="Carrere S."/>
            <person name="Mayjonade B."/>
            <person name="Legrand L."/>
            <person name="Gill N."/>
            <person name="Kane N.C."/>
            <person name="Bowers J.E."/>
            <person name="Hubner S."/>
            <person name="Bellec A."/>
            <person name="Berard A."/>
            <person name="Berges H."/>
            <person name="Blanchet N."/>
            <person name="Boniface M.C."/>
            <person name="Brunel D."/>
            <person name="Catrice O."/>
            <person name="Chaidir N."/>
            <person name="Claudel C."/>
            <person name="Donnadieu C."/>
            <person name="Faraut T."/>
            <person name="Fievet G."/>
            <person name="Helmstetter N."/>
            <person name="King M."/>
            <person name="Knapp S.J."/>
            <person name="Lai Z."/>
            <person name="Le Paslier M.C."/>
            <person name="Lippi Y."/>
            <person name="Lorenzon L."/>
            <person name="Mandel J.R."/>
            <person name="Marage G."/>
            <person name="Marchand G."/>
            <person name="Marquand E."/>
            <person name="Bret-Mestries E."/>
            <person name="Morien E."/>
            <person name="Nambeesan S."/>
            <person name="Nguyen T."/>
            <person name="Pegot-Espagnet P."/>
            <person name="Pouilly N."/>
            <person name="Raftis F."/>
            <person name="Sallet E."/>
            <person name="Schiex T."/>
            <person name="Thomas J."/>
            <person name="Vandecasteele C."/>
            <person name="Vares D."/>
            <person name="Vear F."/>
            <person name="Vautrin S."/>
            <person name="Crespi M."/>
            <person name="Mangin B."/>
            <person name="Burke J.M."/>
            <person name="Salse J."/>
            <person name="Munos S."/>
            <person name="Vincourt P."/>
            <person name="Rieseberg L.H."/>
            <person name="Langlade N.B."/>
        </authorList>
    </citation>
    <scope>NUCLEOTIDE SEQUENCE [LARGE SCALE GENOMIC DNA]</scope>
    <source>
        <strain evidence="3">cv. SF193</strain>
    </source>
</reference>